<dbReference type="PANTHER" id="PTHR33156">
    <property type="entry name" value="OS02G0230000 PROTEIN"/>
    <property type="match status" value="1"/>
</dbReference>
<dbReference type="AlphaFoldDB" id="A0A8X8VZK7"/>
<accession>A0A8X8VZK7</accession>
<gene>
    <name evidence="1" type="ORF">SASPL_154153</name>
</gene>
<proteinExistence type="predicted"/>
<reference evidence="1" key="1">
    <citation type="submission" date="2018-01" db="EMBL/GenBank/DDBJ databases">
        <authorList>
            <person name="Mao J.F."/>
        </authorList>
    </citation>
    <scope>NUCLEOTIDE SEQUENCE</scope>
    <source>
        <strain evidence="1">Huo1</strain>
        <tissue evidence="1">Leaf</tissue>
    </source>
</reference>
<name>A0A8X8VZK7_SALSN</name>
<comment type="caution">
    <text evidence="1">The sequence shown here is derived from an EMBL/GenBank/DDBJ whole genome shotgun (WGS) entry which is preliminary data.</text>
</comment>
<dbReference type="InterPro" id="IPR043459">
    <property type="entry name" value="NFD6/NOXY2-like"/>
</dbReference>
<sequence length="139" mass="14998">MIWKSQIWVSVSTLKPRQSPTSLSLVNNHTMAAFAARSAFRSAARSASATVSAGIKPRAAPSPFRVPSQTPLSARIFRSPVEMSCVSVMSMLPHHTATATAVLNSMLSVAPRGHGWSIEDTNDDGYDSCLLADLRLEDR</sequence>
<dbReference type="PANTHER" id="PTHR33156:SF59">
    <property type="entry name" value="PROTEIN NUCLEAR FUSION DEFECTIVE 6, CHLOROPLASTIC_MITOCHONDRIAL-LIKE"/>
    <property type="match status" value="1"/>
</dbReference>
<keyword evidence="2" id="KW-1185">Reference proteome</keyword>
<reference evidence="1" key="2">
    <citation type="submission" date="2020-08" db="EMBL/GenBank/DDBJ databases">
        <title>Plant Genome Project.</title>
        <authorList>
            <person name="Zhang R.-G."/>
        </authorList>
    </citation>
    <scope>NUCLEOTIDE SEQUENCE</scope>
    <source>
        <strain evidence="1">Huo1</strain>
        <tissue evidence="1">Leaf</tissue>
    </source>
</reference>
<evidence type="ECO:0000313" key="1">
    <source>
        <dbReference type="EMBL" id="KAG6385320.1"/>
    </source>
</evidence>
<organism evidence="1">
    <name type="scientific">Salvia splendens</name>
    <name type="common">Scarlet sage</name>
    <dbReference type="NCBI Taxonomy" id="180675"/>
    <lineage>
        <taxon>Eukaryota</taxon>
        <taxon>Viridiplantae</taxon>
        <taxon>Streptophyta</taxon>
        <taxon>Embryophyta</taxon>
        <taxon>Tracheophyta</taxon>
        <taxon>Spermatophyta</taxon>
        <taxon>Magnoliopsida</taxon>
        <taxon>eudicotyledons</taxon>
        <taxon>Gunneridae</taxon>
        <taxon>Pentapetalae</taxon>
        <taxon>asterids</taxon>
        <taxon>lamiids</taxon>
        <taxon>Lamiales</taxon>
        <taxon>Lamiaceae</taxon>
        <taxon>Nepetoideae</taxon>
        <taxon>Mentheae</taxon>
        <taxon>Salviinae</taxon>
        <taxon>Salvia</taxon>
        <taxon>Salvia subgen. Calosphace</taxon>
        <taxon>core Calosphace</taxon>
    </lineage>
</organism>
<dbReference type="EMBL" id="PNBA02000022">
    <property type="protein sequence ID" value="KAG6385320.1"/>
    <property type="molecule type" value="Genomic_DNA"/>
</dbReference>
<evidence type="ECO:0000313" key="2">
    <source>
        <dbReference type="Proteomes" id="UP000298416"/>
    </source>
</evidence>
<protein>
    <submittedName>
        <fullName evidence="1">Uncharacterized protein</fullName>
    </submittedName>
</protein>
<dbReference type="Proteomes" id="UP000298416">
    <property type="component" value="Unassembled WGS sequence"/>
</dbReference>
<dbReference type="GO" id="GO:0005739">
    <property type="term" value="C:mitochondrion"/>
    <property type="evidence" value="ECO:0007669"/>
    <property type="project" value="TreeGrafter"/>
</dbReference>